<dbReference type="AlphaFoldDB" id="R7ZN83"/>
<evidence type="ECO:0000313" key="2">
    <source>
        <dbReference type="Proteomes" id="UP000013909"/>
    </source>
</evidence>
<name>R7ZN83_9BACT</name>
<reference evidence="1 2" key="1">
    <citation type="submission" date="2013-02" db="EMBL/GenBank/DDBJ databases">
        <title>A novel strain isolated from Lonar lake, Maharashtra, India.</title>
        <authorList>
            <person name="Singh A."/>
        </authorList>
    </citation>
    <scope>NUCLEOTIDE SEQUENCE [LARGE SCALE GENOMIC DNA]</scope>
    <source>
        <strain evidence="1 2">AK24</strain>
    </source>
</reference>
<dbReference type="EMBL" id="AQHR01000104">
    <property type="protein sequence ID" value="EON75494.1"/>
    <property type="molecule type" value="Genomic_DNA"/>
</dbReference>
<gene>
    <name evidence="1" type="ORF">ADIS_3897</name>
</gene>
<comment type="caution">
    <text evidence="1">The sequence shown here is derived from an EMBL/GenBank/DDBJ whole genome shotgun (WGS) entry which is preliminary data.</text>
</comment>
<dbReference type="PATRIC" id="fig|1288963.3.peg.3889"/>
<dbReference type="OrthoDB" id="1100397at2"/>
<organism evidence="1 2">
    <name type="scientific">Lunatimonas lonarensis</name>
    <dbReference type="NCBI Taxonomy" id="1232681"/>
    <lineage>
        <taxon>Bacteria</taxon>
        <taxon>Pseudomonadati</taxon>
        <taxon>Bacteroidota</taxon>
        <taxon>Cytophagia</taxon>
        <taxon>Cytophagales</taxon>
        <taxon>Cyclobacteriaceae</taxon>
    </lineage>
</organism>
<protein>
    <submittedName>
        <fullName evidence="1">Putative lipoprotein</fullName>
    </submittedName>
</protein>
<proteinExistence type="predicted"/>
<dbReference type="Proteomes" id="UP000013909">
    <property type="component" value="Unassembled WGS sequence"/>
</dbReference>
<dbReference type="Pfam" id="PF15869">
    <property type="entry name" value="TolB_like"/>
    <property type="match status" value="1"/>
</dbReference>
<keyword evidence="1" id="KW-0449">Lipoprotein</keyword>
<dbReference type="STRING" id="1232681.ADIS_3897"/>
<sequence length="391" mass="44555">MENRKKYYLIISHNTSFSSIQKMNIKNVQYYSTLLFITLLTLIFNDSCESILSTNKTTKKFSDESIPKVLMLKGKKYSFGQIIMPEKLLVKKNHLVIGEHPKTNMVVPPIHVVDRTTMEYQFSKGVIGFGPGEISDVWILDEGNMEDTFWVYSATEKRFSEFSLLDTLYLSDRQIKQSGSFFLAIAMAWSSDTTVICRSANDEHQFVEYHIDGTRLGGYGCWKDFLVRKEMNDFMMGDLHQGWFKGSQQKGIYVSAGVRRDRLEILHKKEVEIIMVDGPENRIPKFKIVSGSGQSPAVIVSADEAYTYRDVCIGDKFIYGLYCGRTNKQIMETNENAMEIYVFDFEGNIQGELRLDMSIRTLAVDEGTGKIFGVTTDEDPGIAVFDLPSLN</sequence>
<accession>R7ZN83</accession>
<dbReference type="RefSeq" id="WP_010856024.1">
    <property type="nucleotide sequence ID" value="NZ_AQHR01000104.1"/>
</dbReference>
<evidence type="ECO:0000313" key="1">
    <source>
        <dbReference type="EMBL" id="EON75494.1"/>
    </source>
</evidence>
<keyword evidence="2" id="KW-1185">Reference proteome</keyword>